<evidence type="ECO:0000313" key="9">
    <source>
        <dbReference type="Proteomes" id="UP000199163"/>
    </source>
</evidence>
<keyword evidence="3" id="KW-0479">Metal-binding</keyword>
<feature type="domain" description="Nudix hydrolase" evidence="7">
    <location>
        <begin position="13"/>
        <end position="147"/>
    </location>
</feature>
<comment type="similarity">
    <text evidence="2 6">Belongs to the Nudix hydrolase family.</text>
</comment>
<evidence type="ECO:0000256" key="6">
    <source>
        <dbReference type="RuleBase" id="RU003476"/>
    </source>
</evidence>
<dbReference type="AlphaFoldDB" id="A0A1G8E2K6"/>
<dbReference type="PROSITE" id="PS00893">
    <property type="entry name" value="NUDIX_BOX"/>
    <property type="match status" value="1"/>
</dbReference>
<organism evidence="8 9">
    <name type="scientific">Alteribacillus persepolensis</name>
    <dbReference type="NCBI Taxonomy" id="568899"/>
    <lineage>
        <taxon>Bacteria</taxon>
        <taxon>Bacillati</taxon>
        <taxon>Bacillota</taxon>
        <taxon>Bacilli</taxon>
        <taxon>Bacillales</taxon>
        <taxon>Bacillaceae</taxon>
        <taxon>Alteribacillus</taxon>
    </lineage>
</organism>
<keyword evidence="5" id="KW-0460">Magnesium</keyword>
<dbReference type="PANTHER" id="PTHR43758:SF8">
    <property type="entry name" value="8-OXO-DGTP DIPHOSPHATASE YTKD-RELATED"/>
    <property type="match status" value="1"/>
</dbReference>
<dbReference type="EMBL" id="FNDK01000008">
    <property type="protein sequence ID" value="SDH63889.1"/>
    <property type="molecule type" value="Genomic_DNA"/>
</dbReference>
<dbReference type="InterPro" id="IPR020084">
    <property type="entry name" value="NUDIX_hydrolase_CS"/>
</dbReference>
<gene>
    <name evidence="8" type="ORF">SAMN05192534_108108</name>
</gene>
<evidence type="ECO:0000256" key="2">
    <source>
        <dbReference type="ARBA" id="ARBA00005582"/>
    </source>
</evidence>
<dbReference type="STRING" id="568899.SAMN05192534_108108"/>
<evidence type="ECO:0000313" key="8">
    <source>
        <dbReference type="EMBL" id="SDH63889.1"/>
    </source>
</evidence>
<proteinExistence type="inferred from homology"/>
<evidence type="ECO:0000256" key="4">
    <source>
        <dbReference type="ARBA" id="ARBA00022801"/>
    </source>
</evidence>
<dbReference type="InterPro" id="IPR015797">
    <property type="entry name" value="NUDIX_hydrolase-like_dom_sf"/>
</dbReference>
<dbReference type="Gene3D" id="3.90.79.10">
    <property type="entry name" value="Nucleoside Triphosphate Pyrophosphohydrolase"/>
    <property type="match status" value="1"/>
</dbReference>
<dbReference type="Pfam" id="PF00293">
    <property type="entry name" value="NUDIX"/>
    <property type="match status" value="1"/>
</dbReference>
<dbReference type="InterPro" id="IPR014078">
    <property type="entry name" value="Nudix_YtkD"/>
</dbReference>
<evidence type="ECO:0000256" key="1">
    <source>
        <dbReference type="ARBA" id="ARBA00001946"/>
    </source>
</evidence>
<evidence type="ECO:0000256" key="3">
    <source>
        <dbReference type="ARBA" id="ARBA00022723"/>
    </source>
</evidence>
<dbReference type="PRINTS" id="PR00502">
    <property type="entry name" value="NUDIXFAMILY"/>
</dbReference>
<dbReference type="InterPro" id="IPR020476">
    <property type="entry name" value="Nudix_hydrolase"/>
</dbReference>
<comment type="cofactor">
    <cofactor evidence="1">
        <name>Mg(2+)</name>
        <dbReference type="ChEBI" id="CHEBI:18420"/>
    </cofactor>
</comment>
<dbReference type="PROSITE" id="PS51462">
    <property type="entry name" value="NUDIX"/>
    <property type="match status" value="1"/>
</dbReference>
<dbReference type="Proteomes" id="UP000199163">
    <property type="component" value="Unassembled WGS sequence"/>
</dbReference>
<dbReference type="CDD" id="cd04665">
    <property type="entry name" value="NUDIX_RppH"/>
    <property type="match status" value="1"/>
</dbReference>
<sequence>MNIFTFFDYYHNKVELAFSSTPFSSRPRHVWVVCRYQSGWLLTQHSRRGLEFPGGKVEEGETAEDAAIREVWEETGGKVARLNHIGQYRVHGKAETVVKNIYFAQIKDIVKKQDYMETHGPVVLQSLPHNIKQDTSYSFIMKDEILPRTLTHLEKKKLLAP</sequence>
<reference evidence="8 9" key="1">
    <citation type="submission" date="2016-10" db="EMBL/GenBank/DDBJ databases">
        <authorList>
            <person name="de Groot N.N."/>
        </authorList>
    </citation>
    <scope>NUCLEOTIDE SEQUENCE [LARGE SCALE GENOMIC DNA]</scope>
    <source>
        <strain evidence="8 9">DSM 21632</strain>
    </source>
</reference>
<dbReference type="GO" id="GO:0016818">
    <property type="term" value="F:hydrolase activity, acting on acid anhydrides, in phosphorus-containing anhydrides"/>
    <property type="evidence" value="ECO:0007669"/>
    <property type="project" value="TreeGrafter"/>
</dbReference>
<dbReference type="SUPFAM" id="SSF55811">
    <property type="entry name" value="Nudix"/>
    <property type="match status" value="1"/>
</dbReference>
<dbReference type="GO" id="GO:0005737">
    <property type="term" value="C:cytoplasm"/>
    <property type="evidence" value="ECO:0007669"/>
    <property type="project" value="TreeGrafter"/>
</dbReference>
<evidence type="ECO:0000256" key="5">
    <source>
        <dbReference type="ARBA" id="ARBA00022842"/>
    </source>
</evidence>
<accession>A0A1G8E2K6</accession>
<protein>
    <submittedName>
        <fullName evidence="8">8-oxo-dGTPase</fullName>
    </submittedName>
</protein>
<dbReference type="InterPro" id="IPR000086">
    <property type="entry name" value="NUDIX_hydrolase_dom"/>
</dbReference>
<dbReference type="GO" id="GO:0046872">
    <property type="term" value="F:metal ion binding"/>
    <property type="evidence" value="ECO:0007669"/>
    <property type="project" value="UniProtKB-KW"/>
</dbReference>
<evidence type="ECO:0000259" key="7">
    <source>
        <dbReference type="PROSITE" id="PS51462"/>
    </source>
</evidence>
<keyword evidence="9" id="KW-1185">Reference proteome</keyword>
<dbReference type="NCBIfam" id="TIGR02705">
    <property type="entry name" value="nudix_YtkD"/>
    <property type="match status" value="1"/>
</dbReference>
<dbReference type="PANTHER" id="PTHR43758">
    <property type="entry name" value="7,8-DIHYDRO-8-OXOGUANINE TRIPHOSPHATASE"/>
    <property type="match status" value="1"/>
</dbReference>
<keyword evidence="4 6" id="KW-0378">Hydrolase</keyword>
<name>A0A1G8E2K6_9BACI</name>